<dbReference type="InterPro" id="IPR052032">
    <property type="entry name" value="ATP-dep_AA_Ligase"/>
</dbReference>
<sequence>MDDNSAGEAAKDVILLIGCGLRKYREYLLAGAAATHPVWLFTDDEPDWQTPCLSGHTVVDLTDRDAVLTAARELAGRVTVRGVLSWDETLIVTTAHVAEALGLPGAGVDGVEGCRDKYRSRRLLTEAGIDQPRYAWVDTAEEALAAAEEIGYPVVVKPRGMGASIGVVLAADAGEVAEAFRTADESSRIGAVSYRGGALVEEYLRGPEISVDAAVVDGEYHPMFVARKQVGLFPYFEEIGHHVAADDPLRTDPELLAMLRAAHRAIGYGSGITHTEVKLTSRGPVIVEINGRLGGDLIPRLGQLATGIDPARAAVRAALGQRPDFTDTEHRTVGIRFGYPPEDCVVRSVTPPAAAEGLLAAEAMAGPGTELRLPPNGYLARHSYVIVAGADPAQTAARLDAAAALVVLDRQPLTEPVPA</sequence>
<protein>
    <submittedName>
        <fullName evidence="6">ATP-binding protein</fullName>
    </submittedName>
</protein>
<organism evidence="6 7">
    <name type="scientific">Streptomyces corchorusii</name>
    <name type="common">Streptomyces chibaensis</name>
    <dbReference type="NCBI Taxonomy" id="1903"/>
    <lineage>
        <taxon>Bacteria</taxon>
        <taxon>Bacillati</taxon>
        <taxon>Actinomycetota</taxon>
        <taxon>Actinomycetes</taxon>
        <taxon>Kitasatosporales</taxon>
        <taxon>Streptomycetaceae</taxon>
        <taxon>Streptomyces</taxon>
    </lineage>
</organism>
<keyword evidence="1" id="KW-0436">Ligase</keyword>
<evidence type="ECO:0000256" key="4">
    <source>
        <dbReference type="PROSITE-ProRule" id="PRU00409"/>
    </source>
</evidence>
<evidence type="ECO:0000259" key="5">
    <source>
        <dbReference type="PROSITE" id="PS50975"/>
    </source>
</evidence>
<dbReference type="AlphaFoldDB" id="A0A101QIS5"/>
<evidence type="ECO:0000313" key="7">
    <source>
        <dbReference type="Proteomes" id="UP000053398"/>
    </source>
</evidence>
<keyword evidence="3 4" id="KW-0067">ATP-binding</keyword>
<dbReference type="InterPro" id="IPR011761">
    <property type="entry name" value="ATP-grasp"/>
</dbReference>
<dbReference type="GO" id="GO:0005524">
    <property type="term" value="F:ATP binding"/>
    <property type="evidence" value="ECO:0007669"/>
    <property type="project" value="UniProtKB-UniRule"/>
</dbReference>
<dbReference type="Proteomes" id="UP000053398">
    <property type="component" value="Unassembled WGS sequence"/>
</dbReference>
<keyword evidence="7" id="KW-1185">Reference proteome</keyword>
<dbReference type="SUPFAM" id="SSF56059">
    <property type="entry name" value="Glutathione synthetase ATP-binding domain-like"/>
    <property type="match status" value="1"/>
</dbReference>
<gene>
    <name evidence="6" type="ORF">AQJ11_10325</name>
</gene>
<reference evidence="6 7" key="1">
    <citation type="submission" date="2015-10" db="EMBL/GenBank/DDBJ databases">
        <title>Draft genome sequence of Streptomyces corchorusii DSM 40340, type strain for the species Streptomyces corchorusii.</title>
        <authorList>
            <person name="Ruckert C."/>
            <person name="Winkler A."/>
            <person name="Kalinowski J."/>
            <person name="Kampfer P."/>
            <person name="Glaeser S."/>
        </authorList>
    </citation>
    <scope>NUCLEOTIDE SEQUENCE [LARGE SCALE GENOMIC DNA]</scope>
    <source>
        <strain evidence="6 7">DSM 40340</strain>
    </source>
</reference>
<dbReference type="GO" id="GO:0046872">
    <property type="term" value="F:metal ion binding"/>
    <property type="evidence" value="ECO:0007669"/>
    <property type="project" value="InterPro"/>
</dbReference>
<evidence type="ECO:0000313" key="6">
    <source>
        <dbReference type="EMBL" id="KUN30616.1"/>
    </source>
</evidence>
<evidence type="ECO:0000256" key="3">
    <source>
        <dbReference type="ARBA" id="ARBA00022840"/>
    </source>
</evidence>
<keyword evidence="2 4" id="KW-0547">Nucleotide-binding</keyword>
<dbReference type="GO" id="GO:0016874">
    <property type="term" value="F:ligase activity"/>
    <property type="evidence" value="ECO:0007669"/>
    <property type="project" value="UniProtKB-KW"/>
</dbReference>
<dbReference type="Gene3D" id="3.30.1490.20">
    <property type="entry name" value="ATP-grasp fold, A domain"/>
    <property type="match status" value="1"/>
</dbReference>
<dbReference type="Pfam" id="PF13535">
    <property type="entry name" value="ATP-grasp_4"/>
    <property type="match status" value="1"/>
</dbReference>
<comment type="caution">
    <text evidence="6">The sequence shown here is derived from an EMBL/GenBank/DDBJ whole genome shotgun (WGS) entry which is preliminary data.</text>
</comment>
<dbReference type="Pfam" id="PF18130">
    <property type="entry name" value="ATPgrasp_N"/>
    <property type="match status" value="1"/>
</dbReference>
<feature type="domain" description="ATP-grasp" evidence="5">
    <location>
        <begin position="121"/>
        <end position="319"/>
    </location>
</feature>
<dbReference type="PANTHER" id="PTHR43585:SF2">
    <property type="entry name" value="ATP-GRASP ENZYME FSQD"/>
    <property type="match status" value="1"/>
</dbReference>
<dbReference type="Gene3D" id="3.30.470.20">
    <property type="entry name" value="ATP-grasp fold, B domain"/>
    <property type="match status" value="1"/>
</dbReference>
<accession>A0A101QIS5</accession>
<evidence type="ECO:0000256" key="1">
    <source>
        <dbReference type="ARBA" id="ARBA00022598"/>
    </source>
</evidence>
<name>A0A101QIS5_STRCK</name>
<dbReference type="InterPro" id="IPR041472">
    <property type="entry name" value="BL00235/CARNS1_N"/>
</dbReference>
<dbReference type="EMBL" id="LMWP01000009">
    <property type="protein sequence ID" value="KUN30616.1"/>
    <property type="molecule type" value="Genomic_DNA"/>
</dbReference>
<dbReference type="SMART" id="SM01209">
    <property type="entry name" value="GARS_A"/>
    <property type="match status" value="1"/>
</dbReference>
<dbReference type="PANTHER" id="PTHR43585">
    <property type="entry name" value="FUMIPYRROLE BIOSYNTHESIS PROTEIN C"/>
    <property type="match status" value="1"/>
</dbReference>
<evidence type="ECO:0000256" key="2">
    <source>
        <dbReference type="ARBA" id="ARBA00022741"/>
    </source>
</evidence>
<dbReference type="RefSeq" id="WP_059262809.1">
    <property type="nucleotide sequence ID" value="NZ_KQ948354.1"/>
</dbReference>
<proteinExistence type="predicted"/>
<dbReference type="PROSITE" id="PS50975">
    <property type="entry name" value="ATP_GRASP"/>
    <property type="match status" value="1"/>
</dbReference>
<dbReference type="InterPro" id="IPR013815">
    <property type="entry name" value="ATP_grasp_subdomain_1"/>
</dbReference>
<dbReference type="Gene3D" id="3.40.50.20">
    <property type="match status" value="1"/>
</dbReference>